<keyword evidence="7" id="KW-1185">Reference proteome</keyword>
<evidence type="ECO:0000313" key="7">
    <source>
        <dbReference type="Proteomes" id="UP001152607"/>
    </source>
</evidence>
<dbReference type="InterPro" id="IPR001365">
    <property type="entry name" value="A_deaminase_dom"/>
</dbReference>
<keyword evidence="2" id="KW-0479">Metal-binding</keyword>
<evidence type="ECO:0000256" key="1">
    <source>
        <dbReference type="ARBA" id="ARBA00001947"/>
    </source>
</evidence>
<evidence type="ECO:0000256" key="3">
    <source>
        <dbReference type="ARBA" id="ARBA00022801"/>
    </source>
</evidence>
<dbReference type="InterPro" id="IPR032466">
    <property type="entry name" value="Metal_Hydrolase"/>
</dbReference>
<feature type="domain" description="Adenosine deaminase" evidence="5">
    <location>
        <begin position="354"/>
        <end position="630"/>
    </location>
</feature>
<sequence length="700" mass="80107">MRTEVDRKASGDSQNSFQGLLSKCGIILPLSRKRPSHSPHPSTRTPIKMAAPDDISNEKEALKQAFRETLSTQQRNSNQAAEYKELQQFKKAREDLVKTEGDRSWDAEAVHTASEKEKRAAVIVRGLREFERRVVFGNVASEAIPGPHTRDMGGQFLTNKVKIEEDSILFKKIAKEVPKGGLLHLHFNSELNPERLLEQARSMDNMFVWSTRALLDESDLQLTEMMFKVMPRHTKSNNMFSKDFKTESDSWKKPECNDKVWMRWDEFKASFKAKFPGQYVQKHSDQDQLNLDLVPIDLEPAENWILQKMVLSEAEAYAPDQTVNGVWARFNQATRCFKGLVNYKKVYEWYIDQAINRMIDEKVMYAELRPMLLDKFIPSDNGEKKIDNAEQMQLILDCVASKKARLDQEGKGHLFPCGLKIIYCTPRSIPKTLMQSEMMDCIQLKKKFPNLICGFDLVGAEDRPNHIGYYFEELVAFQRMCKREGLEIPFLFHAGETLLDTGGSADPKNSNLFDAVALKSKRIGHGFSLLKHPQLVEKFRKTADSPGICIELCPISNELLHLCRNIKEHPYPELLAAGIPCTVNSDNPSLFSNSMSHEFYQIMVGSPTISVHGWKQLALWSLEYSCLGPKEVKQCKGYFMDAWNRFCDYVVKDFDHLFKILVNKEGIEVQEQGPGVKEVLVDEINETRARRMYGLLVATP</sequence>
<accession>A0A9W4URU7</accession>
<dbReference type="GO" id="GO:0006154">
    <property type="term" value="P:adenosine catabolic process"/>
    <property type="evidence" value="ECO:0007669"/>
    <property type="project" value="TreeGrafter"/>
</dbReference>
<feature type="region of interest" description="Disordered" evidence="4">
    <location>
        <begin position="28"/>
        <end position="53"/>
    </location>
</feature>
<keyword evidence="3" id="KW-0378">Hydrolase</keyword>
<reference evidence="6" key="1">
    <citation type="submission" date="2023-01" db="EMBL/GenBank/DDBJ databases">
        <authorList>
            <person name="Van Ghelder C."/>
            <person name="Rancurel C."/>
        </authorList>
    </citation>
    <scope>NUCLEOTIDE SEQUENCE</scope>
    <source>
        <strain evidence="6">CNCM I-4278</strain>
    </source>
</reference>
<dbReference type="Pfam" id="PF00962">
    <property type="entry name" value="A_deaminase"/>
    <property type="match status" value="1"/>
</dbReference>
<evidence type="ECO:0000256" key="4">
    <source>
        <dbReference type="SAM" id="MobiDB-lite"/>
    </source>
</evidence>
<dbReference type="GO" id="GO:0004000">
    <property type="term" value="F:adenosine deaminase activity"/>
    <property type="evidence" value="ECO:0007669"/>
    <property type="project" value="TreeGrafter"/>
</dbReference>
<dbReference type="OrthoDB" id="7202371at2759"/>
<dbReference type="SUPFAM" id="SSF51556">
    <property type="entry name" value="Metallo-dependent hydrolases"/>
    <property type="match status" value="1"/>
</dbReference>
<evidence type="ECO:0000256" key="2">
    <source>
        <dbReference type="ARBA" id="ARBA00022723"/>
    </source>
</evidence>
<comment type="caution">
    <text evidence="6">The sequence shown here is derived from an EMBL/GenBank/DDBJ whole genome shotgun (WGS) entry which is preliminary data.</text>
</comment>
<gene>
    <name evidence="6" type="ORF">PDIGIT_LOCUS14183</name>
</gene>
<protein>
    <recommendedName>
        <fullName evidence="5">Adenosine deaminase domain-containing protein</fullName>
    </recommendedName>
</protein>
<dbReference type="InterPro" id="IPR006330">
    <property type="entry name" value="Ado/ade_deaminase"/>
</dbReference>
<proteinExistence type="predicted"/>
<dbReference type="AlphaFoldDB" id="A0A9W4URU7"/>
<dbReference type="Proteomes" id="UP001152607">
    <property type="component" value="Unassembled WGS sequence"/>
</dbReference>
<dbReference type="Gene3D" id="3.20.20.140">
    <property type="entry name" value="Metal-dependent hydrolases"/>
    <property type="match status" value="1"/>
</dbReference>
<dbReference type="EMBL" id="CAOQHR010000011">
    <property type="protein sequence ID" value="CAI6340995.1"/>
    <property type="molecule type" value="Genomic_DNA"/>
</dbReference>
<dbReference type="PANTHER" id="PTHR11409">
    <property type="entry name" value="ADENOSINE DEAMINASE"/>
    <property type="match status" value="1"/>
</dbReference>
<dbReference type="PANTHER" id="PTHR11409:SF37">
    <property type="entry name" value="ADENOSINE DEAMINASE DOMAIN-CONTAINING PROTEIN"/>
    <property type="match status" value="1"/>
</dbReference>
<evidence type="ECO:0000313" key="6">
    <source>
        <dbReference type="EMBL" id="CAI6340995.1"/>
    </source>
</evidence>
<dbReference type="GO" id="GO:0046103">
    <property type="term" value="P:inosine biosynthetic process"/>
    <property type="evidence" value="ECO:0007669"/>
    <property type="project" value="TreeGrafter"/>
</dbReference>
<evidence type="ECO:0000259" key="5">
    <source>
        <dbReference type="Pfam" id="PF00962"/>
    </source>
</evidence>
<comment type="cofactor">
    <cofactor evidence="1">
        <name>Zn(2+)</name>
        <dbReference type="ChEBI" id="CHEBI:29105"/>
    </cofactor>
</comment>
<name>A0A9W4URU7_9PLEO</name>
<organism evidence="6 7">
    <name type="scientific">Periconia digitata</name>
    <dbReference type="NCBI Taxonomy" id="1303443"/>
    <lineage>
        <taxon>Eukaryota</taxon>
        <taxon>Fungi</taxon>
        <taxon>Dikarya</taxon>
        <taxon>Ascomycota</taxon>
        <taxon>Pezizomycotina</taxon>
        <taxon>Dothideomycetes</taxon>
        <taxon>Pleosporomycetidae</taxon>
        <taxon>Pleosporales</taxon>
        <taxon>Massarineae</taxon>
        <taxon>Periconiaceae</taxon>
        <taxon>Periconia</taxon>
    </lineage>
</organism>
<dbReference type="GO" id="GO:0046872">
    <property type="term" value="F:metal ion binding"/>
    <property type="evidence" value="ECO:0007669"/>
    <property type="project" value="UniProtKB-KW"/>
</dbReference>